<dbReference type="KEGG" id="bsto:C0V70_06315"/>
<dbReference type="InterPro" id="IPR005119">
    <property type="entry name" value="LysR_subst-bd"/>
</dbReference>
<dbReference type="PROSITE" id="PS50931">
    <property type="entry name" value="HTH_LYSR"/>
    <property type="match status" value="1"/>
</dbReference>
<name>A0A2K9NQC7_BACTC</name>
<dbReference type="SUPFAM" id="SSF53850">
    <property type="entry name" value="Periplasmic binding protein-like II"/>
    <property type="match status" value="1"/>
</dbReference>
<reference evidence="6 7" key="1">
    <citation type="submission" date="2018-01" db="EMBL/GenBank/DDBJ databases">
        <title>Complete genome sequence of Bacteriovorax stolpii DSM12778.</title>
        <authorList>
            <person name="Tang B."/>
            <person name="Chang J."/>
        </authorList>
    </citation>
    <scope>NUCLEOTIDE SEQUENCE [LARGE SCALE GENOMIC DNA]</scope>
    <source>
        <strain evidence="6 7">DSM 12778</strain>
    </source>
</reference>
<dbReference type="FunFam" id="1.10.10.10:FF:000001">
    <property type="entry name" value="LysR family transcriptional regulator"/>
    <property type="match status" value="1"/>
</dbReference>
<evidence type="ECO:0000256" key="4">
    <source>
        <dbReference type="ARBA" id="ARBA00023163"/>
    </source>
</evidence>
<dbReference type="CDD" id="cd08422">
    <property type="entry name" value="PBP2_CrgA_like"/>
    <property type="match status" value="1"/>
</dbReference>
<dbReference type="AlphaFoldDB" id="A0A2K9NQC7"/>
<dbReference type="RefSeq" id="WP_102243023.1">
    <property type="nucleotide sequence ID" value="NZ_CP025704.1"/>
</dbReference>
<dbReference type="PRINTS" id="PR00039">
    <property type="entry name" value="HTHLYSR"/>
</dbReference>
<evidence type="ECO:0000256" key="1">
    <source>
        <dbReference type="ARBA" id="ARBA00009437"/>
    </source>
</evidence>
<dbReference type="InterPro" id="IPR058163">
    <property type="entry name" value="LysR-type_TF_proteobact-type"/>
</dbReference>
<feature type="domain" description="HTH lysR-type" evidence="5">
    <location>
        <begin position="12"/>
        <end position="62"/>
    </location>
</feature>
<evidence type="ECO:0000259" key="5">
    <source>
        <dbReference type="PROSITE" id="PS50931"/>
    </source>
</evidence>
<keyword evidence="7" id="KW-1185">Reference proteome</keyword>
<keyword evidence="2" id="KW-0805">Transcription regulation</keyword>
<dbReference type="InterPro" id="IPR000847">
    <property type="entry name" value="LysR_HTH_N"/>
</dbReference>
<evidence type="ECO:0000256" key="2">
    <source>
        <dbReference type="ARBA" id="ARBA00023015"/>
    </source>
</evidence>
<protein>
    <submittedName>
        <fullName evidence="6">LysR family transcriptional regulator</fullName>
    </submittedName>
</protein>
<dbReference type="SUPFAM" id="SSF46785">
    <property type="entry name" value="Winged helix' DNA-binding domain"/>
    <property type="match status" value="1"/>
</dbReference>
<evidence type="ECO:0000313" key="6">
    <source>
        <dbReference type="EMBL" id="AUN97730.1"/>
    </source>
</evidence>
<dbReference type="Gene3D" id="3.40.190.290">
    <property type="match status" value="1"/>
</dbReference>
<keyword evidence="4" id="KW-0804">Transcription</keyword>
<proteinExistence type="inferred from homology"/>
<evidence type="ECO:0000313" key="7">
    <source>
        <dbReference type="Proteomes" id="UP000235584"/>
    </source>
</evidence>
<dbReference type="Pfam" id="PF00126">
    <property type="entry name" value="HTH_1"/>
    <property type="match status" value="1"/>
</dbReference>
<dbReference type="InterPro" id="IPR036390">
    <property type="entry name" value="WH_DNA-bd_sf"/>
</dbReference>
<dbReference type="PANTHER" id="PTHR30537">
    <property type="entry name" value="HTH-TYPE TRANSCRIPTIONAL REGULATOR"/>
    <property type="match status" value="1"/>
</dbReference>
<accession>A0A2K9NQC7</accession>
<comment type="similarity">
    <text evidence="1">Belongs to the LysR transcriptional regulatory family.</text>
</comment>
<sequence length="299" mass="33171">METIKWIQCILTFVRVSELGSFSKAASSLGISKSHVSKTIKALEDEVGIALFFRSTRKVQLTSTGEEFLKNCQSSLQNLEAARAELVAPSDKPRGLLRVTLAGVFGENYIAPVLIAMAKKYPELTIELNFDTRIVDLIAERYDVGIRIGELSNSSLFAQKIASRREYVCASPEYLKKHKRPQTLEALKDYNCLGGQNQWAFKQNGKSKSVTVSGNLKTNNPRVVLQAALDGLGIVRLPGSYVFSHIKDGTLIGLLEDYSEGKKDIWAVTPARNKQNLNVSTFINELKVFLSEGYSDVLF</sequence>
<evidence type="ECO:0000256" key="3">
    <source>
        <dbReference type="ARBA" id="ARBA00023125"/>
    </source>
</evidence>
<keyword evidence="3" id="KW-0238">DNA-binding</keyword>
<dbReference type="Gene3D" id="1.10.10.10">
    <property type="entry name" value="Winged helix-like DNA-binding domain superfamily/Winged helix DNA-binding domain"/>
    <property type="match status" value="1"/>
</dbReference>
<dbReference type="Proteomes" id="UP000235584">
    <property type="component" value="Chromosome"/>
</dbReference>
<dbReference type="Pfam" id="PF03466">
    <property type="entry name" value="LysR_substrate"/>
    <property type="match status" value="1"/>
</dbReference>
<dbReference type="PANTHER" id="PTHR30537:SF5">
    <property type="entry name" value="HTH-TYPE TRANSCRIPTIONAL ACTIVATOR TTDR-RELATED"/>
    <property type="match status" value="1"/>
</dbReference>
<organism evidence="6 7">
    <name type="scientific">Bacteriovorax stolpii</name>
    <name type="common">Bdellovibrio stolpii</name>
    <dbReference type="NCBI Taxonomy" id="960"/>
    <lineage>
        <taxon>Bacteria</taxon>
        <taxon>Pseudomonadati</taxon>
        <taxon>Bdellovibrionota</taxon>
        <taxon>Bacteriovoracia</taxon>
        <taxon>Bacteriovoracales</taxon>
        <taxon>Bacteriovoracaceae</taxon>
        <taxon>Bacteriovorax</taxon>
    </lineage>
</organism>
<dbReference type="GO" id="GO:0003677">
    <property type="term" value="F:DNA binding"/>
    <property type="evidence" value="ECO:0007669"/>
    <property type="project" value="UniProtKB-KW"/>
</dbReference>
<gene>
    <name evidence="6" type="ORF">C0V70_06315</name>
</gene>
<dbReference type="GO" id="GO:0003700">
    <property type="term" value="F:DNA-binding transcription factor activity"/>
    <property type="evidence" value="ECO:0007669"/>
    <property type="project" value="InterPro"/>
</dbReference>
<dbReference type="InterPro" id="IPR036388">
    <property type="entry name" value="WH-like_DNA-bd_sf"/>
</dbReference>
<dbReference type="EMBL" id="CP025704">
    <property type="protein sequence ID" value="AUN97730.1"/>
    <property type="molecule type" value="Genomic_DNA"/>
</dbReference>